<keyword evidence="8" id="KW-0234">DNA repair</keyword>
<keyword evidence="12" id="KW-1185">Reference proteome</keyword>
<evidence type="ECO:0000256" key="9">
    <source>
        <dbReference type="SAM" id="Phobius"/>
    </source>
</evidence>
<dbReference type="Proteomes" id="UP000198858">
    <property type="component" value="Chromosome I"/>
</dbReference>
<keyword evidence="11" id="KW-0255">Endonuclease</keyword>
<evidence type="ECO:0000256" key="6">
    <source>
        <dbReference type="ARBA" id="ARBA00022801"/>
    </source>
</evidence>
<evidence type="ECO:0000256" key="4">
    <source>
        <dbReference type="ARBA" id="ARBA00022723"/>
    </source>
</evidence>
<comment type="cofactor">
    <cofactor evidence="1">
        <name>Mn(2+)</name>
        <dbReference type="ChEBI" id="CHEBI:29035"/>
    </cofactor>
</comment>
<evidence type="ECO:0000256" key="3">
    <source>
        <dbReference type="ARBA" id="ARBA00022722"/>
    </source>
</evidence>
<evidence type="ECO:0000259" key="10">
    <source>
        <dbReference type="Pfam" id="PF03372"/>
    </source>
</evidence>
<dbReference type="CDD" id="cd09084">
    <property type="entry name" value="EEP-2"/>
    <property type="match status" value="1"/>
</dbReference>
<keyword evidence="9" id="KW-0812">Transmembrane</keyword>
<dbReference type="GO" id="GO:0004527">
    <property type="term" value="F:exonuclease activity"/>
    <property type="evidence" value="ECO:0007669"/>
    <property type="project" value="UniProtKB-KW"/>
</dbReference>
<dbReference type="PANTHER" id="PTHR15822">
    <property type="entry name" value="TRAF AND TNF RECEPTOR-ASSOCIATED PROTEIN"/>
    <property type="match status" value="1"/>
</dbReference>
<accession>A0A1H1KXL5</accession>
<dbReference type="InterPro" id="IPR005135">
    <property type="entry name" value="Endo/exonuclease/phosphatase"/>
</dbReference>
<dbReference type="PANTHER" id="PTHR15822:SF4">
    <property type="entry name" value="TYROSYL-DNA PHOSPHODIESTERASE 2"/>
    <property type="match status" value="1"/>
</dbReference>
<keyword evidence="3" id="KW-0540">Nuclease</keyword>
<keyword evidence="5" id="KW-0227">DNA damage</keyword>
<dbReference type="STRING" id="1250231.SAMN04488552_0333"/>
<evidence type="ECO:0000256" key="5">
    <source>
        <dbReference type="ARBA" id="ARBA00022763"/>
    </source>
</evidence>
<protein>
    <submittedName>
        <fullName evidence="11">Metal-dependent hydrolase, endonuclease/exonuclease/phosphatase family</fullName>
    </submittedName>
</protein>
<dbReference type="SUPFAM" id="SSF56219">
    <property type="entry name" value="DNase I-like"/>
    <property type="match status" value="1"/>
</dbReference>
<dbReference type="Gene3D" id="3.60.10.10">
    <property type="entry name" value="Endonuclease/exonuclease/phosphatase"/>
    <property type="match status" value="1"/>
</dbReference>
<feature type="domain" description="Endonuclease/exonuclease/phosphatase" evidence="10">
    <location>
        <begin position="104"/>
        <end position="335"/>
    </location>
</feature>
<keyword evidence="9" id="KW-1133">Transmembrane helix</keyword>
<dbReference type="GO" id="GO:0006281">
    <property type="term" value="P:DNA repair"/>
    <property type="evidence" value="ECO:0007669"/>
    <property type="project" value="UniProtKB-KW"/>
</dbReference>
<sequence length="344" mass="39583">MKKLSLFDKFIFILNSLAATALLFSYLLPHIPPKSFPLLSVLSLGVPVLIILNTIFLIYWILRFKRQLLLSLIVLLLGYNYVTGFVKFSSAEEDDEEVSDFSLMSYNVRMFNAYEWSERKDIPEKITSFINEKKPDILCVQEHYIGAAELARIYPYEYVKLKGKNAEFGSAIFSKYPIINQGSLDFPQHGNNNAIYTDIIIDKKDTVRVVNVHFQSLNIKPAIDDLQKEDSKKLLGRIGYGFSLQQEQAEMLLDHLEKSPYKTIIAGDFNNTSFSYIYNLIKQDGRFNDAFLEAGSGFGKSFKLNYFPLRIDFLLIENGLTINEFKKFELDYSDHYPVLTKIGL</sequence>
<dbReference type="InterPro" id="IPR036691">
    <property type="entry name" value="Endo/exonu/phosph_ase_sf"/>
</dbReference>
<comment type="cofactor">
    <cofactor evidence="2">
        <name>Mg(2+)</name>
        <dbReference type="ChEBI" id="CHEBI:18420"/>
    </cofactor>
</comment>
<feature type="transmembrane region" description="Helical" evidence="9">
    <location>
        <begin position="68"/>
        <end position="86"/>
    </location>
</feature>
<keyword evidence="7" id="KW-0460">Magnesium</keyword>
<keyword evidence="6 11" id="KW-0378">Hydrolase</keyword>
<evidence type="ECO:0000256" key="7">
    <source>
        <dbReference type="ARBA" id="ARBA00022842"/>
    </source>
</evidence>
<dbReference type="GO" id="GO:0004519">
    <property type="term" value="F:endonuclease activity"/>
    <property type="evidence" value="ECO:0007669"/>
    <property type="project" value="UniProtKB-KW"/>
</dbReference>
<keyword evidence="9" id="KW-0472">Membrane</keyword>
<dbReference type="GO" id="GO:0046872">
    <property type="term" value="F:metal ion binding"/>
    <property type="evidence" value="ECO:0007669"/>
    <property type="project" value="UniProtKB-KW"/>
</dbReference>
<dbReference type="InterPro" id="IPR051547">
    <property type="entry name" value="TDP2-like"/>
</dbReference>
<evidence type="ECO:0000256" key="8">
    <source>
        <dbReference type="ARBA" id="ARBA00023204"/>
    </source>
</evidence>
<feature type="transmembrane region" description="Helical" evidence="9">
    <location>
        <begin position="12"/>
        <end position="32"/>
    </location>
</feature>
<dbReference type="AlphaFoldDB" id="A0A1H1KXL5"/>
<organism evidence="11 12">
    <name type="scientific">Christiangramia echinicola</name>
    <dbReference type="NCBI Taxonomy" id="279359"/>
    <lineage>
        <taxon>Bacteria</taxon>
        <taxon>Pseudomonadati</taxon>
        <taxon>Bacteroidota</taxon>
        <taxon>Flavobacteriia</taxon>
        <taxon>Flavobacteriales</taxon>
        <taxon>Flavobacteriaceae</taxon>
        <taxon>Christiangramia</taxon>
    </lineage>
</organism>
<evidence type="ECO:0000313" key="12">
    <source>
        <dbReference type="Proteomes" id="UP000198858"/>
    </source>
</evidence>
<name>A0A1H1KXL5_9FLAO</name>
<keyword evidence="4" id="KW-0479">Metal-binding</keyword>
<dbReference type="EMBL" id="LT629745">
    <property type="protein sequence ID" value="SDR66867.1"/>
    <property type="molecule type" value="Genomic_DNA"/>
</dbReference>
<evidence type="ECO:0000256" key="2">
    <source>
        <dbReference type="ARBA" id="ARBA00001946"/>
    </source>
</evidence>
<gene>
    <name evidence="11" type="ORF">SAMN04488552_0333</name>
</gene>
<feature type="transmembrane region" description="Helical" evidence="9">
    <location>
        <begin position="38"/>
        <end position="61"/>
    </location>
</feature>
<evidence type="ECO:0000313" key="11">
    <source>
        <dbReference type="EMBL" id="SDR66867.1"/>
    </source>
</evidence>
<evidence type="ECO:0000256" key="1">
    <source>
        <dbReference type="ARBA" id="ARBA00001936"/>
    </source>
</evidence>
<dbReference type="RefSeq" id="WP_089661041.1">
    <property type="nucleotide sequence ID" value="NZ_LT629745.1"/>
</dbReference>
<reference evidence="11 12" key="1">
    <citation type="submission" date="2016-10" db="EMBL/GenBank/DDBJ databases">
        <authorList>
            <person name="Varghese N."/>
            <person name="Submissions S."/>
        </authorList>
    </citation>
    <scope>NUCLEOTIDE SEQUENCE [LARGE SCALE GENOMIC DNA]</scope>
    <source>
        <strain evidence="11 12">Mar_2010_102</strain>
    </source>
</reference>
<dbReference type="Pfam" id="PF03372">
    <property type="entry name" value="Exo_endo_phos"/>
    <property type="match status" value="1"/>
</dbReference>
<proteinExistence type="predicted"/>
<keyword evidence="11" id="KW-0269">Exonuclease</keyword>